<keyword evidence="1" id="KW-0808">Transferase</keyword>
<reference evidence="4" key="1">
    <citation type="journal article" date="2021" name="Sci. Rep.">
        <title>Diploid genomic architecture of Nitzschia inconspicua, an elite biomass production diatom.</title>
        <authorList>
            <person name="Oliver A."/>
            <person name="Podell S."/>
            <person name="Pinowska A."/>
            <person name="Traller J.C."/>
            <person name="Smith S.R."/>
            <person name="McClure R."/>
            <person name="Beliaev A."/>
            <person name="Bohutskyi P."/>
            <person name="Hill E.A."/>
            <person name="Rabines A."/>
            <person name="Zheng H."/>
            <person name="Allen L.Z."/>
            <person name="Kuo A."/>
            <person name="Grigoriev I.V."/>
            <person name="Allen A.E."/>
            <person name="Hazlebeck D."/>
            <person name="Allen E.E."/>
        </authorList>
    </citation>
    <scope>NUCLEOTIDE SEQUENCE</scope>
    <source>
        <strain evidence="4">Hildebrandi</strain>
    </source>
</reference>
<evidence type="ECO:0000256" key="2">
    <source>
        <dbReference type="SAM" id="MobiDB-lite"/>
    </source>
</evidence>
<gene>
    <name evidence="4" type="ORF">IV203_030652</name>
</gene>
<dbReference type="GO" id="GO:0008146">
    <property type="term" value="F:sulfotransferase activity"/>
    <property type="evidence" value="ECO:0007669"/>
    <property type="project" value="InterPro"/>
</dbReference>
<sequence>MPFEASLSSSTDETRTTTTTSSRSIQLLKQRLSGFETEQGRLQGLAYVPLEKDEVVITTTPKAGTTWMQQICHQLRSARDCGGDMTFDEISRVVPWLELAVDQGQDLYAPQYGQERDCPRMFKTHAWETDCPSFPKTIVVLRRPEDVVVSFYKFFEGWFFDPGTVDLSSFAKEFWLARGVPSNKMQNASYFVHLISWYDRRHDPTVLFVCFEDLLEDLEGQVRRIARFISNDTYQYDQPDIVNVVVEKASYEFMKEHSSQFDEKLSKMARNEACGLPKDAGMNHGKIGEGKDRNGDVVLSDEIKDAIQRKWNDIVLPVTGCDNYDDLRNQLKTLQNK</sequence>
<feature type="domain" description="Sulfotransferase" evidence="3">
    <location>
        <begin position="53"/>
        <end position="289"/>
    </location>
</feature>
<dbReference type="AlphaFoldDB" id="A0A9K3LSS9"/>
<name>A0A9K3LSS9_9STRA</name>
<proteinExistence type="predicted"/>
<dbReference type="PANTHER" id="PTHR11783">
    <property type="entry name" value="SULFOTRANSFERASE SULT"/>
    <property type="match status" value="1"/>
</dbReference>
<evidence type="ECO:0000259" key="3">
    <source>
        <dbReference type="Pfam" id="PF00685"/>
    </source>
</evidence>
<dbReference type="InterPro" id="IPR000863">
    <property type="entry name" value="Sulfotransferase_dom"/>
</dbReference>
<dbReference type="Proteomes" id="UP000693970">
    <property type="component" value="Unassembled WGS sequence"/>
</dbReference>
<organism evidence="4 5">
    <name type="scientific">Nitzschia inconspicua</name>
    <dbReference type="NCBI Taxonomy" id="303405"/>
    <lineage>
        <taxon>Eukaryota</taxon>
        <taxon>Sar</taxon>
        <taxon>Stramenopiles</taxon>
        <taxon>Ochrophyta</taxon>
        <taxon>Bacillariophyta</taxon>
        <taxon>Bacillariophyceae</taxon>
        <taxon>Bacillariophycidae</taxon>
        <taxon>Bacillariales</taxon>
        <taxon>Bacillariaceae</taxon>
        <taxon>Nitzschia</taxon>
    </lineage>
</organism>
<dbReference type="OrthoDB" id="205623at2759"/>
<reference evidence="4" key="2">
    <citation type="submission" date="2021-04" db="EMBL/GenBank/DDBJ databases">
        <authorList>
            <person name="Podell S."/>
        </authorList>
    </citation>
    <scope>NUCLEOTIDE SEQUENCE</scope>
    <source>
        <strain evidence="4">Hildebrandi</strain>
    </source>
</reference>
<evidence type="ECO:0000313" key="5">
    <source>
        <dbReference type="Proteomes" id="UP000693970"/>
    </source>
</evidence>
<accession>A0A9K3LSS9</accession>
<comment type="caution">
    <text evidence="4">The sequence shown here is derived from an EMBL/GenBank/DDBJ whole genome shotgun (WGS) entry which is preliminary data.</text>
</comment>
<dbReference type="Pfam" id="PF00685">
    <property type="entry name" value="Sulfotransfer_1"/>
    <property type="match status" value="1"/>
</dbReference>
<protein>
    <submittedName>
        <fullName evidence="4">Sulfotransferase family protein</fullName>
    </submittedName>
</protein>
<keyword evidence="5" id="KW-1185">Reference proteome</keyword>
<dbReference type="EMBL" id="JAGRRH010000006">
    <property type="protein sequence ID" value="KAG7367909.1"/>
    <property type="molecule type" value="Genomic_DNA"/>
</dbReference>
<feature type="region of interest" description="Disordered" evidence="2">
    <location>
        <begin position="1"/>
        <end position="23"/>
    </location>
</feature>
<evidence type="ECO:0000256" key="1">
    <source>
        <dbReference type="ARBA" id="ARBA00022679"/>
    </source>
</evidence>
<evidence type="ECO:0000313" key="4">
    <source>
        <dbReference type="EMBL" id="KAG7367909.1"/>
    </source>
</evidence>